<protein>
    <submittedName>
        <fullName evidence="1">Uncharacterized protein</fullName>
    </submittedName>
</protein>
<dbReference type="EMBL" id="BKCJ011833255">
    <property type="protein sequence ID" value="GFD56781.1"/>
    <property type="molecule type" value="Genomic_DNA"/>
</dbReference>
<comment type="caution">
    <text evidence="1">The sequence shown here is derived from an EMBL/GenBank/DDBJ whole genome shotgun (WGS) entry which is preliminary data.</text>
</comment>
<feature type="non-terminal residue" evidence="1">
    <location>
        <position position="1"/>
    </location>
</feature>
<sequence>RENIKNQRSDLGDVFVHLAEPFSAAVLTSTEGTSDTTAITADTAIVLSTTFASASTISPIFVDDFEVMGADDQVVADENAASFLSVNDA</sequence>
<dbReference type="AlphaFoldDB" id="A0A699XIQ5"/>
<gene>
    <name evidence="1" type="ORF">Tci_928750</name>
</gene>
<evidence type="ECO:0000313" key="1">
    <source>
        <dbReference type="EMBL" id="GFD56781.1"/>
    </source>
</evidence>
<accession>A0A699XIQ5</accession>
<proteinExistence type="predicted"/>
<name>A0A699XIQ5_TANCI</name>
<reference evidence="1" key="1">
    <citation type="journal article" date="2019" name="Sci. Rep.">
        <title>Draft genome of Tanacetum cinerariifolium, the natural source of mosquito coil.</title>
        <authorList>
            <person name="Yamashiro T."/>
            <person name="Shiraishi A."/>
            <person name="Satake H."/>
            <person name="Nakayama K."/>
        </authorList>
    </citation>
    <scope>NUCLEOTIDE SEQUENCE</scope>
</reference>
<feature type="non-terminal residue" evidence="1">
    <location>
        <position position="89"/>
    </location>
</feature>
<organism evidence="1">
    <name type="scientific">Tanacetum cinerariifolium</name>
    <name type="common">Dalmatian daisy</name>
    <name type="synonym">Chrysanthemum cinerariifolium</name>
    <dbReference type="NCBI Taxonomy" id="118510"/>
    <lineage>
        <taxon>Eukaryota</taxon>
        <taxon>Viridiplantae</taxon>
        <taxon>Streptophyta</taxon>
        <taxon>Embryophyta</taxon>
        <taxon>Tracheophyta</taxon>
        <taxon>Spermatophyta</taxon>
        <taxon>Magnoliopsida</taxon>
        <taxon>eudicotyledons</taxon>
        <taxon>Gunneridae</taxon>
        <taxon>Pentapetalae</taxon>
        <taxon>asterids</taxon>
        <taxon>campanulids</taxon>
        <taxon>Asterales</taxon>
        <taxon>Asteraceae</taxon>
        <taxon>Asteroideae</taxon>
        <taxon>Anthemideae</taxon>
        <taxon>Anthemidinae</taxon>
        <taxon>Tanacetum</taxon>
    </lineage>
</organism>